<keyword evidence="4" id="KW-1185">Reference proteome</keyword>
<dbReference type="Gene3D" id="4.10.280.10">
    <property type="entry name" value="Helix-loop-helix DNA-binding domain"/>
    <property type="match status" value="1"/>
</dbReference>
<name>T1JBS1_STRMM</name>
<dbReference type="GO" id="GO:0000981">
    <property type="term" value="F:DNA-binding transcription factor activity, RNA polymerase II-specific"/>
    <property type="evidence" value="ECO:0007669"/>
    <property type="project" value="TreeGrafter"/>
</dbReference>
<dbReference type="SUPFAM" id="SSF47459">
    <property type="entry name" value="HLH, helix-loop-helix DNA-binding domain"/>
    <property type="match status" value="1"/>
</dbReference>
<sequence>MKSRSKDIVSAMDATFDHLQVANENSWSDDVPDDIFRQSGLGLRPKKLSLKRSAPELPSPTGESTDSSSVSDDVHSGGSGVSAHTSKTALGASGVGKQQRRAPGGNSSSGRRRRTTVSARERNLRRLESNERERMRMHSLNDAFQALREVIPHVKMERKLSKIETLTLAKNYIMALTNVICDMRGEQKPYAALPTYDEDGNGEDEDALSNPPVKGADNVFYPGMQQTTVAPPISDEESEAEKHIEKATYHSNGVACEDHEKNRINENENVKFRKTRLMK</sequence>
<dbReference type="GO" id="GO:0070888">
    <property type="term" value="F:E-box binding"/>
    <property type="evidence" value="ECO:0007669"/>
    <property type="project" value="TreeGrafter"/>
</dbReference>
<dbReference type="GO" id="GO:0007423">
    <property type="term" value="P:sensory organ development"/>
    <property type="evidence" value="ECO:0007669"/>
    <property type="project" value="TreeGrafter"/>
</dbReference>
<reference evidence="4" key="1">
    <citation type="submission" date="2011-05" db="EMBL/GenBank/DDBJ databases">
        <authorList>
            <person name="Richards S.R."/>
            <person name="Qu J."/>
            <person name="Jiang H."/>
            <person name="Jhangiani S.N."/>
            <person name="Agravi P."/>
            <person name="Goodspeed R."/>
            <person name="Gross S."/>
            <person name="Mandapat C."/>
            <person name="Jackson L."/>
            <person name="Mathew T."/>
            <person name="Pu L."/>
            <person name="Thornton R."/>
            <person name="Saada N."/>
            <person name="Wilczek-Boney K.B."/>
            <person name="Lee S."/>
            <person name="Kovar C."/>
            <person name="Wu Y."/>
            <person name="Scherer S.E."/>
            <person name="Worley K.C."/>
            <person name="Muzny D.M."/>
            <person name="Gibbs R."/>
        </authorList>
    </citation>
    <scope>NUCLEOTIDE SEQUENCE</scope>
    <source>
        <strain evidence="4">Brora</strain>
    </source>
</reference>
<dbReference type="SMART" id="SM00353">
    <property type="entry name" value="HLH"/>
    <property type="match status" value="1"/>
</dbReference>
<dbReference type="PROSITE" id="PS50888">
    <property type="entry name" value="BHLH"/>
    <property type="match status" value="1"/>
</dbReference>
<dbReference type="PANTHER" id="PTHR19290:SF167">
    <property type="entry name" value="PROTEIN DIMMED"/>
    <property type="match status" value="1"/>
</dbReference>
<feature type="compositionally biased region" description="Basic and acidic residues" evidence="1">
    <location>
        <begin position="119"/>
        <end position="133"/>
    </location>
</feature>
<dbReference type="GO" id="GO:0046983">
    <property type="term" value="F:protein dimerization activity"/>
    <property type="evidence" value="ECO:0007669"/>
    <property type="project" value="InterPro"/>
</dbReference>
<dbReference type="InterPro" id="IPR050359">
    <property type="entry name" value="bHLH_transcription_factors"/>
</dbReference>
<dbReference type="InterPro" id="IPR011598">
    <property type="entry name" value="bHLH_dom"/>
</dbReference>
<dbReference type="PANTHER" id="PTHR19290">
    <property type="entry name" value="BASIC HELIX-LOOP-HELIX PROTEIN NEUROGENIN-RELATED"/>
    <property type="match status" value="1"/>
</dbReference>
<dbReference type="STRING" id="126957.T1JBS1"/>
<dbReference type="EMBL" id="JH432018">
    <property type="status" value="NOT_ANNOTATED_CDS"/>
    <property type="molecule type" value="Genomic_DNA"/>
</dbReference>
<dbReference type="HOGENOM" id="CLU_998594_0_0_1"/>
<dbReference type="GO" id="GO:0045944">
    <property type="term" value="P:positive regulation of transcription by RNA polymerase II"/>
    <property type="evidence" value="ECO:0007669"/>
    <property type="project" value="TreeGrafter"/>
</dbReference>
<dbReference type="GO" id="GO:0005634">
    <property type="term" value="C:nucleus"/>
    <property type="evidence" value="ECO:0007669"/>
    <property type="project" value="TreeGrafter"/>
</dbReference>
<dbReference type="EnsemblMetazoa" id="SMAR011224-RA">
    <property type="protein sequence ID" value="SMAR011224-PA"/>
    <property type="gene ID" value="SMAR011224"/>
</dbReference>
<evidence type="ECO:0000313" key="4">
    <source>
        <dbReference type="Proteomes" id="UP000014500"/>
    </source>
</evidence>
<evidence type="ECO:0000256" key="1">
    <source>
        <dbReference type="SAM" id="MobiDB-lite"/>
    </source>
</evidence>
<evidence type="ECO:0000259" key="2">
    <source>
        <dbReference type="PROSITE" id="PS50888"/>
    </source>
</evidence>
<dbReference type="Proteomes" id="UP000014500">
    <property type="component" value="Unassembled WGS sequence"/>
</dbReference>
<dbReference type="GO" id="GO:0061564">
    <property type="term" value="P:axon development"/>
    <property type="evidence" value="ECO:0007669"/>
    <property type="project" value="TreeGrafter"/>
</dbReference>
<organism evidence="3 4">
    <name type="scientific">Strigamia maritima</name>
    <name type="common">European centipede</name>
    <name type="synonym">Geophilus maritimus</name>
    <dbReference type="NCBI Taxonomy" id="126957"/>
    <lineage>
        <taxon>Eukaryota</taxon>
        <taxon>Metazoa</taxon>
        <taxon>Ecdysozoa</taxon>
        <taxon>Arthropoda</taxon>
        <taxon>Myriapoda</taxon>
        <taxon>Chilopoda</taxon>
        <taxon>Pleurostigmophora</taxon>
        <taxon>Geophilomorpha</taxon>
        <taxon>Linotaeniidae</taxon>
        <taxon>Strigamia</taxon>
    </lineage>
</organism>
<dbReference type="Pfam" id="PF00010">
    <property type="entry name" value="HLH"/>
    <property type="match status" value="1"/>
</dbReference>
<dbReference type="eggNOG" id="KOG3898">
    <property type="taxonomic scope" value="Eukaryota"/>
</dbReference>
<feature type="domain" description="BHLH" evidence="2">
    <location>
        <begin position="124"/>
        <end position="176"/>
    </location>
</feature>
<dbReference type="InterPro" id="IPR036638">
    <property type="entry name" value="HLH_DNA-bd_sf"/>
</dbReference>
<protein>
    <recommendedName>
        <fullName evidence="2">BHLH domain-containing protein</fullName>
    </recommendedName>
</protein>
<dbReference type="CDD" id="cd19712">
    <property type="entry name" value="bHLH_TS_dimmed_like"/>
    <property type="match status" value="1"/>
</dbReference>
<evidence type="ECO:0000313" key="3">
    <source>
        <dbReference type="EnsemblMetazoa" id="SMAR011224-PA"/>
    </source>
</evidence>
<proteinExistence type="predicted"/>
<accession>T1JBS1</accession>
<feature type="region of interest" description="Disordered" evidence="1">
    <location>
        <begin position="22"/>
        <end position="133"/>
    </location>
</feature>
<reference evidence="3" key="2">
    <citation type="submission" date="2015-02" db="UniProtKB">
        <authorList>
            <consortium name="EnsemblMetazoa"/>
        </authorList>
    </citation>
    <scope>IDENTIFICATION</scope>
</reference>
<dbReference type="AlphaFoldDB" id="T1JBS1"/>